<reference evidence="1 2" key="1">
    <citation type="submission" date="2018-06" db="EMBL/GenBank/DDBJ databases">
        <authorList>
            <consortium name="Pathogen Informatics"/>
            <person name="Doyle S."/>
        </authorList>
    </citation>
    <scope>NUCLEOTIDE SEQUENCE [LARGE SCALE GENOMIC DNA]</scope>
    <source>
        <strain evidence="1 2">NCTC10742</strain>
    </source>
</reference>
<evidence type="ECO:0000313" key="2">
    <source>
        <dbReference type="Proteomes" id="UP000254291"/>
    </source>
</evidence>
<accession>A0A378SGK6</accession>
<dbReference type="Proteomes" id="UP000254291">
    <property type="component" value="Unassembled WGS sequence"/>
</dbReference>
<proteinExistence type="predicted"/>
<dbReference type="AlphaFoldDB" id="A0A378SGK6"/>
<dbReference type="EMBL" id="UGQM01000001">
    <property type="protein sequence ID" value="STZ41505.1"/>
    <property type="molecule type" value="Genomic_DNA"/>
</dbReference>
<sequence length="52" mass="5518">MATFPNVLHGAAEELTAGRLNERAADNVIVATLLAAFTVPSQPVPGHRPWLP</sequence>
<organism evidence="1 2">
    <name type="scientific">Mycolicibacterium gilvum</name>
    <dbReference type="NCBI Taxonomy" id="1804"/>
    <lineage>
        <taxon>Bacteria</taxon>
        <taxon>Bacillati</taxon>
        <taxon>Actinomycetota</taxon>
        <taxon>Actinomycetes</taxon>
        <taxon>Mycobacteriales</taxon>
        <taxon>Mycobacteriaceae</taxon>
        <taxon>Mycolicibacterium</taxon>
    </lineage>
</organism>
<name>A0A378SGK6_9MYCO</name>
<evidence type="ECO:0000313" key="1">
    <source>
        <dbReference type="EMBL" id="STZ41505.1"/>
    </source>
</evidence>
<protein>
    <submittedName>
        <fullName evidence="1">Transcriptional regulator</fullName>
    </submittedName>
</protein>
<gene>
    <name evidence="1" type="ORF">NCTC10742_00709</name>
</gene>